<comment type="caution">
    <text evidence="3">The sequence shown here is derived from an EMBL/GenBank/DDBJ whole genome shotgun (WGS) entry which is preliminary data.</text>
</comment>
<feature type="domain" description="SLH" evidence="2">
    <location>
        <begin position="30"/>
        <end position="92"/>
    </location>
</feature>
<proteinExistence type="predicted"/>
<name>A0ABT1YCU3_9BACL</name>
<evidence type="ECO:0000256" key="1">
    <source>
        <dbReference type="SAM" id="SignalP"/>
    </source>
</evidence>
<evidence type="ECO:0000313" key="4">
    <source>
        <dbReference type="Proteomes" id="UP001300012"/>
    </source>
</evidence>
<dbReference type="Gene3D" id="2.60.40.1080">
    <property type="match status" value="1"/>
</dbReference>
<keyword evidence="1" id="KW-0732">Signal</keyword>
<accession>A0ABT1YCU3</accession>
<feature type="chain" id="PRO_5046746382" evidence="1">
    <location>
        <begin position="25"/>
        <end position="536"/>
    </location>
</feature>
<dbReference type="EMBL" id="JANQBD010000004">
    <property type="protein sequence ID" value="MCR8631001.1"/>
    <property type="molecule type" value="Genomic_DNA"/>
</dbReference>
<protein>
    <submittedName>
        <fullName evidence="3">S-layer homology domain-containing protein</fullName>
    </submittedName>
</protein>
<feature type="domain" description="SLH" evidence="2">
    <location>
        <begin position="93"/>
        <end position="159"/>
    </location>
</feature>
<evidence type="ECO:0000313" key="3">
    <source>
        <dbReference type="EMBL" id="MCR8631001.1"/>
    </source>
</evidence>
<organism evidence="3 4">
    <name type="scientific">Paenibacillus radicis</name>
    <name type="common">ex Xue et al. 2023</name>
    <dbReference type="NCBI Taxonomy" id="2972489"/>
    <lineage>
        <taxon>Bacteria</taxon>
        <taxon>Bacillati</taxon>
        <taxon>Bacillota</taxon>
        <taxon>Bacilli</taxon>
        <taxon>Bacillales</taxon>
        <taxon>Paenibacillaceae</taxon>
        <taxon>Paenibacillus</taxon>
    </lineage>
</organism>
<dbReference type="Proteomes" id="UP001300012">
    <property type="component" value="Unassembled WGS sequence"/>
</dbReference>
<dbReference type="RefSeq" id="WP_258212604.1">
    <property type="nucleotide sequence ID" value="NZ_JANQBD010000004.1"/>
</dbReference>
<sequence>MKKSFTLIATAAVAFSMLASTALAENVKTTSDYKDLTSIDAGLKSKIDTLLSKGIFEGVSSDTFGISQNMTRAQFAKVASLVFGLKVDTSIQTSSFTDVLATDPANGWAIPYIEAAKKAGLIDGMTDTTFAPGDKVTVGQLDTVLLKGLGHKVNTSASPWYADAVKQATELSIHPLDKKGDSDATRADLAVGAYASLPSSPTQQSPVSVSTVQASGDQTVQVTLDKEVDTSKATLSLSKNGTDIPVTTTWSSDKKSASLALSSDTKLSTGTYTVTLGGLDSSSILTASGTLTVGTTAATGDLRFTLPESYELSNVIDSGIAESTTGLSKTEAEDPTISKFAKEIVFTVNKASGEEVSAPGIIQSITSSNPSIVKAAVSSEHKGYILGNKVGTATINIVYSTLDGNFKQVTIPVHVKSDYSVAESIKARDSAFIQYVTVTNGVYSAQFNAFEKMDMIVTDNYGSEYEGAELSTYNTALGIVVIPQDIVGDPNSGAVGTVMIDPNGTVHVNGNVTKFTITAITSKGTQVSADVTVLKQ</sequence>
<reference evidence="3 4" key="1">
    <citation type="submission" date="2022-08" db="EMBL/GenBank/DDBJ databases">
        <title>Paenibacillus endoradicis sp. nov., Paenibacillus radicibacter sp. nov and Paenibacillus pararadicis sp. nov., three cold-adapted plant growth-promoting bacteria isolated from root of Larix gmelinii in Great Khingan.</title>
        <authorList>
            <person name="Xue H."/>
        </authorList>
    </citation>
    <scope>NUCLEOTIDE SEQUENCE [LARGE SCALE GENOMIC DNA]</scope>
    <source>
        <strain evidence="3 4">N5-1-1-5</strain>
    </source>
</reference>
<dbReference type="InterPro" id="IPR032789">
    <property type="entry name" value="T2SS-T3SS_pil_N"/>
</dbReference>
<dbReference type="InterPro" id="IPR001119">
    <property type="entry name" value="SLH_dom"/>
</dbReference>
<feature type="signal peptide" evidence="1">
    <location>
        <begin position="1"/>
        <end position="24"/>
    </location>
</feature>
<evidence type="ECO:0000259" key="2">
    <source>
        <dbReference type="PROSITE" id="PS51272"/>
    </source>
</evidence>
<dbReference type="PROSITE" id="PS51272">
    <property type="entry name" value="SLH"/>
    <property type="match status" value="2"/>
</dbReference>
<keyword evidence="4" id="KW-1185">Reference proteome</keyword>
<dbReference type="Pfam" id="PF00395">
    <property type="entry name" value="SLH"/>
    <property type="match status" value="2"/>
</dbReference>
<gene>
    <name evidence="3" type="ORF">NV381_07275</name>
</gene>
<dbReference type="Pfam" id="PF13629">
    <property type="entry name" value="T2SS-T3SS_pil_N"/>
    <property type="match status" value="1"/>
</dbReference>